<evidence type="ECO:0000313" key="3">
    <source>
        <dbReference type="Proteomes" id="UP001597112"/>
    </source>
</evidence>
<dbReference type="InterPro" id="IPR037682">
    <property type="entry name" value="TonB_C"/>
</dbReference>
<gene>
    <name evidence="2" type="ORF">ACFQ21_22775</name>
</gene>
<reference evidence="3" key="1">
    <citation type="journal article" date="2019" name="Int. J. Syst. Evol. Microbiol.">
        <title>The Global Catalogue of Microorganisms (GCM) 10K type strain sequencing project: providing services to taxonomists for standard genome sequencing and annotation.</title>
        <authorList>
            <consortium name="The Broad Institute Genomics Platform"/>
            <consortium name="The Broad Institute Genome Sequencing Center for Infectious Disease"/>
            <person name="Wu L."/>
            <person name="Ma J."/>
        </authorList>
    </citation>
    <scope>NUCLEOTIDE SEQUENCE [LARGE SCALE GENOMIC DNA]</scope>
    <source>
        <strain evidence="3">CCUG 58938</strain>
    </source>
</reference>
<dbReference type="Pfam" id="PF03544">
    <property type="entry name" value="TonB_C"/>
    <property type="match status" value="1"/>
</dbReference>
<protein>
    <submittedName>
        <fullName evidence="2">Energy transducer TonB</fullName>
    </submittedName>
</protein>
<organism evidence="2 3">
    <name type="scientific">Ohtaekwangia kribbensis</name>
    <dbReference type="NCBI Taxonomy" id="688913"/>
    <lineage>
        <taxon>Bacteria</taxon>
        <taxon>Pseudomonadati</taxon>
        <taxon>Bacteroidota</taxon>
        <taxon>Cytophagia</taxon>
        <taxon>Cytophagales</taxon>
        <taxon>Fulvivirgaceae</taxon>
        <taxon>Ohtaekwangia</taxon>
    </lineage>
</organism>
<evidence type="ECO:0000259" key="1">
    <source>
        <dbReference type="Pfam" id="PF03544"/>
    </source>
</evidence>
<proteinExistence type="predicted"/>
<keyword evidence="3" id="KW-1185">Reference proteome</keyword>
<dbReference type="Gene3D" id="3.30.1150.10">
    <property type="match status" value="1"/>
</dbReference>
<dbReference type="EMBL" id="JBHTKA010000008">
    <property type="protein sequence ID" value="MFD1002167.1"/>
    <property type="molecule type" value="Genomic_DNA"/>
</dbReference>
<name>A0ABW3K7E7_9BACT</name>
<dbReference type="Proteomes" id="UP001597112">
    <property type="component" value="Unassembled WGS sequence"/>
</dbReference>
<dbReference type="RefSeq" id="WP_377583010.1">
    <property type="nucleotide sequence ID" value="NZ_JBHTKA010000008.1"/>
</dbReference>
<feature type="domain" description="TonB C-terminal" evidence="1">
    <location>
        <begin position="64"/>
        <end position="139"/>
    </location>
</feature>
<sequence length="139" mass="15797">MKPYIVILLVLMNVSLHSQIPLTELECKESLESIDGMKVMLVAEKMPEYKGGLGELAKFISKNIKYPEQSEFQGSVFTVFVVDTLGHVRNGCILKRFKKDTLTPIELEALRLIKLLPDWTPGKHQGEKVPVRFVLPIKF</sequence>
<comment type="caution">
    <text evidence="2">The sequence shown here is derived from an EMBL/GenBank/DDBJ whole genome shotgun (WGS) entry which is preliminary data.</text>
</comment>
<evidence type="ECO:0000313" key="2">
    <source>
        <dbReference type="EMBL" id="MFD1002167.1"/>
    </source>
</evidence>
<dbReference type="SUPFAM" id="SSF74653">
    <property type="entry name" value="TolA/TonB C-terminal domain"/>
    <property type="match status" value="1"/>
</dbReference>
<accession>A0ABW3K7E7</accession>